<dbReference type="InterPro" id="IPR023214">
    <property type="entry name" value="HAD_sf"/>
</dbReference>
<dbReference type="PROSITE" id="PS50846">
    <property type="entry name" value="HMA_2"/>
    <property type="match status" value="2"/>
</dbReference>
<dbReference type="InterPro" id="IPR023298">
    <property type="entry name" value="ATPase_P-typ_TM_dom_sf"/>
</dbReference>
<dbReference type="SUPFAM" id="SSF81653">
    <property type="entry name" value="Calcium ATPase, transduction domain A"/>
    <property type="match status" value="1"/>
</dbReference>
<keyword evidence="27" id="KW-1185">Reference proteome</keyword>
<dbReference type="InterPro" id="IPR059000">
    <property type="entry name" value="ATPase_P-type_domA"/>
</dbReference>
<evidence type="ECO:0000256" key="3">
    <source>
        <dbReference type="ARBA" id="ARBA00012517"/>
    </source>
</evidence>
<dbReference type="PROSITE" id="PS00154">
    <property type="entry name" value="ATPASE_E1_E2"/>
    <property type="match status" value="1"/>
</dbReference>
<feature type="transmembrane region" description="Helical" evidence="24">
    <location>
        <begin position="763"/>
        <end position="780"/>
    </location>
</feature>
<dbReference type="NCBIfam" id="TIGR01511">
    <property type="entry name" value="ATPase-IB1_Cu"/>
    <property type="match status" value="1"/>
</dbReference>
<feature type="transmembrane region" description="Helical" evidence="24">
    <location>
        <begin position="203"/>
        <end position="225"/>
    </location>
</feature>
<dbReference type="SFLD" id="SFLDF00027">
    <property type="entry name" value="p-type_atpase"/>
    <property type="match status" value="1"/>
</dbReference>
<keyword evidence="11 24" id="KW-0547">Nucleotide-binding</keyword>
<dbReference type="NCBIfam" id="TIGR00003">
    <property type="entry name" value="copper ion binding protein"/>
    <property type="match status" value="2"/>
</dbReference>
<evidence type="ECO:0000256" key="13">
    <source>
        <dbReference type="ARBA" id="ARBA00022840"/>
    </source>
</evidence>
<evidence type="ECO:0000313" key="27">
    <source>
        <dbReference type="Proteomes" id="UP001057291"/>
    </source>
</evidence>
<feature type="domain" description="HMA" evidence="25">
    <location>
        <begin position="18"/>
        <end position="84"/>
    </location>
</feature>
<dbReference type="EMBL" id="BOQE01000001">
    <property type="protein sequence ID" value="GIM46223.1"/>
    <property type="molecule type" value="Genomic_DNA"/>
</dbReference>
<dbReference type="GO" id="GO:0016887">
    <property type="term" value="F:ATP hydrolysis activity"/>
    <property type="evidence" value="ECO:0007669"/>
    <property type="project" value="InterPro"/>
</dbReference>
<dbReference type="PROSITE" id="PS01047">
    <property type="entry name" value="HMA_1"/>
    <property type="match status" value="2"/>
</dbReference>
<keyword evidence="15" id="KW-1278">Translocase</keyword>
<gene>
    <name evidence="26" type="ORF">DNHGIG_17720</name>
</gene>
<dbReference type="CDD" id="cd00371">
    <property type="entry name" value="HMA"/>
    <property type="match status" value="2"/>
</dbReference>
<dbReference type="SUPFAM" id="SSF81665">
    <property type="entry name" value="Calcium ATPase, transmembrane domain M"/>
    <property type="match status" value="1"/>
</dbReference>
<comment type="subcellular location">
    <subcellularLocation>
        <location evidence="1">Cell membrane</location>
        <topology evidence="1">Multi-pass membrane protein</topology>
    </subcellularLocation>
</comment>
<evidence type="ECO:0000256" key="21">
    <source>
        <dbReference type="ARBA" id="ARBA00033239"/>
    </source>
</evidence>
<organism evidence="26 27">
    <name type="scientific">Collibacillus ludicampi</name>
    <dbReference type="NCBI Taxonomy" id="2771369"/>
    <lineage>
        <taxon>Bacteria</taxon>
        <taxon>Bacillati</taxon>
        <taxon>Bacillota</taxon>
        <taxon>Bacilli</taxon>
        <taxon>Bacillales</taxon>
        <taxon>Alicyclobacillaceae</taxon>
        <taxon>Collibacillus</taxon>
    </lineage>
</organism>
<keyword evidence="19 24" id="KW-0472">Membrane</keyword>
<dbReference type="Pfam" id="PF00702">
    <property type="entry name" value="Hydrolase"/>
    <property type="match status" value="1"/>
</dbReference>
<dbReference type="FunFam" id="2.70.150.10:FF:000002">
    <property type="entry name" value="Copper-transporting ATPase 1, putative"/>
    <property type="match status" value="1"/>
</dbReference>
<evidence type="ECO:0000256" key="12">
    <source>
        <dbReference type="ARBA" id="ARBA00022796"/>
    </source>
</evidence>
<sequence length="814" mass="87481">MTTQTAEQQGRKVESPEERVTLGITGMTCAACATRIEKKLSKMKGVKQAGVNLASEKAIVVFDPQQVSVDQLIEQVQKTGYGIRNEKVIFAIHGMTCAACVNRVERSLKKVDGVVQAVVNLANEKATVEYIPGITDVDQLIRAVRKAGYDARVAQEPDTEAENEAQQKAYREWKRLFLVSVLLSAPFLLQMLSDFMLSYTPGVAFHFMIPPYLQLVFASVVQFYAGWRFYKGAFHALRGGSANMDVLVSMGTSAAYLYSFVSVLMGNWTHLYFESSAVVITLILLGKLLEARAKGQTSHAIKTLMGLQAKTARVIREGQEVDIPIEDVQVGDIIFVRAGEKIPVDGIVLEGSSTVDESMLTGESMPVAKHVGDTVIGATINKHGSFKFRATKVGKDTVLAQIIKRVEEAQGSKAPIQRLADVISGVFVPIVIGIACLTFAITYVVSGFTPALIHAVAVLVIACPCALGLATPTAVMVGTGKGAENGILIKSAEHLENAYRITTVVLDKTGTITKGEPEVTDIVPLGNYTLTDLLRVAATAEKGSEHPVGVAIVNKAREKGLSLKNVSRFQAIPGHGIEAEIEGKQLLIGNMKLMQAYHVESKPAIKQMEQLEAQGKTVVLITVDKHLEGIIAVADTVKETSAEAVRRLRNLNIEVIMLTGDNRRTAKAIGEKVGVKRVLAEVLPEEKAAQVEKLKREGKVVAMVGDGINDAPALVAADIGIAIGTGTDVAMEAADITLMRGDLLGVVDSILLSKATMRKIRQNLFWAFAYNVVLIPIAAIGLLNPILAGAAMAFSSVSVVSNTLLLRGWKPARG</sequence>
<comment type="similarity">
    <text evidence="2 24">Belongs to the cation transport ATPase (P-type) (TC 3.A.3) family. Type IB subfamily.</text>
</comment>
<dbReference type="RefSeq" id="WP_282199352.1">
    <property type="nucleotide sequence ID" value="NZ_BOQE01000001.1"/>
</dbReference>
<proteinExistence type="inferred from homology"/>
<dbReference type="InterPro" id="IPR006122">
    <property type="entry name" value="HMA_Cu_ion-bd"/>
</dbReference>
<evidence type="ECO:0000256" key="8">
    <source>
        <dbReference type="ARBA" id="ARBA00022692"/>
    </source>
</evidence>
<keyword evidence="17" id="KW-0186">Copper</keyword>
<dbReference type="FunFam" id="3.40.50.1000:FF:000144">
    <property type="entry name" value="copper-transporting ATPase 1 isoform X2"/>
    <property type="match status" value="1"/>
</dbReference>
<evidence type="ECO:0000256" key="18">
    <source>
        <dbReference type="ARBA" id="ARBA00023065"/>
    </source>
</evidence>
<keyword evidence="6 24" id="KW-1003">Cell membrane</keyword>
<evidence type="ECO:0000256" key="19">
    <source>
        <dbReference type="ARBA" id="ARBA00023136"/>
    </source>
</evidence>
<keyword evidence="16 24" id="KW-1133">Transmembrane helix</keyword>
<keyword evidence="18" id="KW-0406">Ion transport</keyword>
<evidence type="ECO:0000256" key="16">
    <source>
        <dbReference type="ARBA" id="ARBA00022989"/>
    </source>
</evidence>
<keyword evidence="9 24" id="KW-0479">Metal-binding</keyword>
<comment type="caution">
    <text evidence="26">The sequence shown here is derived from an EMBL/GenBank/DDBJ whole genome shotgun (WGS) entry which is preliminary data.</text>
</comment>
<dbReference type="NCBIfam" id="TIGR01494">
    <property type="entry name" value="ATPase_P-type"/>
    <property type="match status" value="1"/>
</dbReference>
<evidence type="ECO:0000256" key="9">
    <source>
        <dbReference type="ARBA" id="ARBA00022723"/>
    </source>
</evidence>
<keyword evidence="14" id="KW-0460">Magnesium</keyword>
<evidence type="ECO:0000256" key="11">
    <source>
        <dbReference type="ARBA" id="ARBA00022741"/>
    </source>
</evidence>
<dbReference type="PRINTS" id="PR00942">
    <property type="entry name" value="CUATPASEI"/>
</dbReference>
<dbReference type="PRINTS" id="PR00119">
    <property type="entry name" value="CATATPASE"/>
</dbReference>
<evidence type="ECO:0000256" key="20">
    <source>
        <dbReference type="ARBA" id="ARBA00029719"/>
    </source>
</evidence>
<dbReference type="SUPFAM" id="SSF56784">
    <property type="entry name" value="HAD-like"/>
    <property type="match status" value="1"/>
</dbReference>
<protein>
    <recommendedName>
        <fullName evidence="4">Copper-exporting P-type ATPase</fullName>
        <ecNumber evidence="3">7.2.2.8</ecNumber>
    </recommendedName>
    <alternativeName>
        <fullName evidence="20">Copper-exporting P-type ATPase A</fullName>
    </alternativeName>
    <alternativeName>
        <fullName evidence="21">Cu(+)-exporting ATPase</fullName>
    </alternativeName>
</protein>
<evidence type="ECO:0000256" key="5">
    <source>
        <dbReference type="ARBA" id="ARBA00022448"/>
    </source>
</evidence>
<evidence type="ECO:0000313" key="26">
    <source>
        <dbReference type="EMBL" id="GIM46223.1"/>
    </source>
</evidence>
<feature type="transmembrane region" description="Helical" evidence="24">
    <location>
        <begin position="786"/>
        <end position="806"/>
    </location>
</feature>
<accession>A0AAV4LEN0</accession>
<dbReference type="InterPro" id="IPR006121">
    <property type="entry name" value="HMA_dom"/>
</dbReference>
<dbReference type="SFLD" id="SFLDG00002">
    <property type="entry name" value="C1.7:_P-type_atpase_like"/>
    <property type="match status" value="1"/>
</dbReference>
<evidence type="ECO:0000256" key="10">
    <source>
        <dbReference type="ARBA" id="ARBA00022737"/>
    </source>
</evidence>
<evidence type="ECO:0000256" key="15">
    <source>
        <dbReference type="ARBA" id="ARBA00022967"/>
    </source>
</evidence>
<keyword evidence="5" id="KW-0813">Transport</keyword>
<dbReference type="InterPro" id="IPR023299">
    <property type="entry name" value="ATPase_P-typ_cyto_dom_N"/>
</dbReference>
<evidence type="ECO:0000256" key="1">
    <source>
        <dbReference type="ARBA" id="ARBA00004651"/>
    </source>
</evidence>
<dbReference type="FunFam" id="3.30.70.100:FF:000005">
    <property type="entry name" value="Copper-exporting P-type ATPase A"/>
    <property type="match status" value="2"/>
</dbReference>
<dbReference type="InterPro" id="IPR036412">
    <property type="entry name" value="HAD-like_sf"/>
</dbReference>
<dbReference type="Pfam" id="PF00122">
    <property type="entry name" value="E1-E2_ATPase"/>
    <property type="match status" value="1"/>
</dbReference>
<evidence type="ECO:0000256" key="4">
    <source>
        <dbReference type="ARBA" id="ARBA00015102"/>
    </source>
</evidence>
<dbReference type="GO" id="GO:0005507">
    <property type="term" value="F:copper ion binding"/>
    <property type="evidence" value="ECO:0007669"/>
    <property type="project" value="InterPro"/>
</dbReference>
<evidence type="ECO:0000256" key="24">
    <source>
        <dbReference type="RuleBase" id="RU362081"/>
    </source>
</evidence>
<keyword evidence="8 24" id="KW-0812">Transmembrane</keyword>
<dbReference type="Gene3D" id="3.40.1110.10">
    <property type="entry name" value="Calcium-transporting ATPase, cytoplasmic domain N"/>
    <property type="match status" value="1"/>
</dbReference>
<feature type="transmembrane region" description="Helical" evidence="24">
    <location>
        <begin position="422"/>
        <end position="445"/>
    </location>
</feature>
<dbReference type="CDD" id="cd02094">
    <property type="entry name" value="P-type_ATPase_Cu-like"/>
    <property type="match status" value="1"/>
</dbReference>
<dbReference type="AlphaFoldDB" id="A0AAV4LEN0"/>
<dbReference type="GO" id="GO:0043682">
    <property type="term" value="F:P-type divalent copper transporter activity"/>
    <property type="evidence" value="ECO:0007669"/>
    <property type="project" value="TreeGrafter"/>
</dbReference>
<dbReference type="InterPro" id="IPR008250">
    <property type="entry name" value="ATPase_P-typ_transduc_dom_A_sf"/>
</dbReference>
<dbReference type="InterPro" id="IPR027256">
    <property type="entry name" value="P-typ_ATPase_IB"/>
</dbReference>
<dbReference type="PANTHER" id="PTHR43520">
    <property type="entry name" value="ATP7, ISOFORM B"/>
    <property type="match status" value="1"/>
</dbReference>
<dbReference type="InterPro" id="IPR018303">
    <property type="entry name" value="ATPase_P-typ_P_site"/>
</dbReference>
<feature type="transmembrane region" description="Helical" evidence="24">
    <location>
        <begin position="451"/>
        <end position="471"/>
    </location>
</feature>
<keyword evidence="10" id="KW-0677">Repeat</keyword>
<feature type="domain" description="HMA" evidence="25">
    <location>
        <begin position="86"/>
        <end position="152"/>
    </location>
</feature>
<keyword evidence="7" id="KW-0597">Phosphoprotein</keyword>
<feature type="transmembrane region" description="Helical" evidence="24">
    <location>
        <begin position="176"/>
        <end position="197"/>
    </location>
</feature>
<evidence type="ECO:0000256" key="22">
    <source>
        <dbReference type="ARBA" id="ARBA00049289"/>
    </source>
</evidence>
<dbReference type="SFLD" id="SFLDS00003">
    <property type="entry name" value="Haloacid_Dehalogenase"/>
    <property type="match status" value="1"/>
</dbReference>
<comment type="function">
    <text evidence="23">Involved in copper export.</text>
</comment>
<comment type="catalytic activity">
    <reaction evidence="22">
        <text>Cu(+)(in) + ATP + H2O = Cu(+)(out) + ADP + phosphate + H(+)</text>
        <dbReference type="Rhea" id="RHEA:25792"/>
        <dbReference type="ChEBI" id="CHEBI:15377"/>
        <dbReference type="ChEBI" id="CHEBI:15378"/>
        <dbReference type="ChEBI" id="CHEBI:30616"/>
        <dbReference type="ChEBI" id="CHEBI:43474"/>
        <dbReference type="ChEBI" id="CHEBI:49552"/>
        <dbReference type="ChEBI" id="CHEBI:456216"/>
        <dbReference type="EC" id="7.2.2.8"/>
    </reaction>
</comment>
<dbReference type="GO" id="GO:0005524">
    <property type="term" value="F:ATP binding"/>
    <property type="evidence" value="ECO:0007669"/>
    <property type="project" value="UniProtKB-UniRule"/>
</dbReference>
<dbReference type="SUPFAM" id="SSF55008">
    <property type="entry name" value="HMA, heavy metal-associated domain"/>
    <property type="match status" value="2"/>
</dbReference>
<dbReference type="Pfam" id="PF00403">
    <property type="entry name" value="HMA"/>
    <property type="match status" value="2"/>
</dbReference>
<evidence type="ECO:0000256" key="17">
    <source>
        <dbReference type="ARBA" id="ARBA00023008"/>
    </source>
</evidence>
<feature type="transmembrane region" description="Helical" evidence="24">
    <location>
        <begin position="271"/>
        <end position="289"/>
    </location>
</feature>
<dbReference type="Proteomes" id="UP001057291">
    <property type="component" value="Unassembled WGS sequence"/>
</dbReference>
<dbReference type="InterPro" id="IPR017969">
    <property type="entry name" value="Heavy-metal-associated_CS"/>
</dbReference>
<dbReference type="PANTHER" id="PTHR43520:SF8">
    <property type="entry name" value="P-TYPE CU(+) TRANSPORTER"/>
    <property type="match status" value="1"/>
</dbReference>
<dbReference type="Gene3D" id="2.70.150.10">
    <property type="entry name" value="Calcium-transporting ATPase, cytoplasmic transduction domain A"/>
    <property type="match status" value="1"/>
</dbReference>
<evidence type="ECO:0000256" key="2">
    <source>
        <dbReference type="ARBA" id="ARBA00006024"/>
    </source>
</evidence>
<dbReference type="Gene3D" id="3.40.50.1000">
    <property type="entry name" value="HAD superfamily/HAD-like"/>
    <property type="match status" value="1"/>
</dbReference>
<dbReference type="GO" id="GO:0055070">
    <property type="term" value="P:copper ion homeostasis"/>
    <property type="evidence" value="ECO:0007669"/>
    <property type="project" value="TreeGrafter"/>
</dbReference>
<name>A0AAV4LEN0_9BACL</name>
<dbReference type="NCBIfam" id="TIGR01525">
    <property type="entry name" value="ATPase-IB_hvy"/>
    <property type="match status" value="1"/>
</dbReference>
<dbReference type="InterPro" id="IPR044492">
    <property type="entry name" value="P_typ_ATPase_HD_dom"/>
</dbReference>
<evidence type="ECO:0000256" key="7">
    <source>
        <dbReference type="ARBA" id="ARBA00022553"/>
    </source>
</evidence>
<dbReference type="GO" id="GO:0005886">
    <property type="term" value="C:plasma membrane"/>
    <property type="evidence" value="ECO:0007669"/>
    <property type="project" value="UniProtKB-SubCell"/>
</dbReference>
<keyword evidence="13 24" id="KW-0067">ATP-binding</keyword>
<evidence type="ECO:0000256" key="23">
    <source>
        <dbReference type="ARBA" id="ARBA00055366"/>
    </source>
</evidence>
<dbReference type="EC" id="7.2.2.8" evidence="3"/>
<evidence type="ECO:0000256" key="14">
    <source>
        <dbReference type="ARBA" id="ARBA00022842"/>
    </source>
</evidence>
<evidence type="ECO:0000256" key="6">
    <source>
        <dbReference type="ARBA" id="ARBA00022475"/>
    </source>
</evidence>
<dbReference type="GO" id="GO:0140581">
    <property type="term" value="F:P-type monovalent copper transporter activity"/>
    <property type="evidence" value="ECO:0007669"/>
    <property type="project" value="UniProtKB-EC"/>
</dbReference>
<dbReference type="InterPro" id="IPR001757">
    <property type="entry name" value="P_typ_ATPase"/>
</dbReference>
<reference evidence="26" key="1">
    <citation type="journal article" date="2023" name="Int. J. Syst. Evol. Microbiol.">
        <title>Collibacillus ludicampi gen. nov., sp. nov., a new soil bacterium of the family Alicyclobacillaceae.</title>
        <authorList>
            <person name="Jojima T."/>
            <person name="Ioku Y."/>
            <person name="Fukuta Y."/>
            <person name="Shirasaka N."/>
            <person name="Matsumura Y."/>
            <person name="Mori M."/>
        </authorList>
    </citation>
    <scope>NUCLEOTIDE SEQUENCE</scope>
    <source>
        <strain evidence="26">TP075</strain>
    </source>
</reference>
<dbReference type="InterPro" id="IPR036163">
    <property type="entry name" value="HMA_dom_sf"/>
</dbReference>
<keyword evidence="12" id="KW-0187">Copper transport</keyword>
<dbReference type="Gene3D" id="3.30.70.100">
    <property type="match status" value="2"/>
</dbReference>
<evidence type="ECO:0000259" key="25">
    <source>
        <dbReference type="PROSITE" id="PS50846"/>
    </source>
</evidence>
<feature type="transmembrane region" description="Helical" evidence="24">
    <location>
        <begin position="246"/>
        <end position="265"/>
    </location>
</feature>